<reference evidence="17" key="1">
    <citation type="submission" date="2025-08" db="UniProtKB">
        <authorList>
            <consortium name="RefSeq"/>
        </authorList>
    </citation>
    <scope>IDENTIFICATION</scope>
</reference>
<comment type="subunit">
    <text evidence="13">Interacts with ITGAL, ITGAM and ITGB2. Interacts with thrombin/F2; this interaction switches the specificity of thrombin from a procoagulant to an anticoagulant and antifibrinolytic protease. Interacts with ANGP1 and ANGP2; these interactions significantly inhibit the generation of activated PC and TAFIa/CPB2 by the thrombin/thrombomodulin complex. Interacts with PF4; this interaction enhances generation of activated protein C. Interacts with HMGB1; this interaction inhibits HMGB1 inflammatory activity.</text>
</comment>
<feature type="domain" description="C-type lectin" evidence="15">
    <location>
        <begin position="46"/>
        <end position="164"/>
    </location>
</feature>
<evidence type="ECO:0000256" key="3">
    <source>
        <dbReference type="ARBA" id="ARBA00022536"/>
    </source>
</evidence>
<organism evidence="16 17">
    <name type="scientific">Cottoperca gobio</name>
    <name type="common">Frogmouth</name>
    <name type="synonym">Aphritis gobio</name>
    <dbReference type="NCBI Taxonomy" id="56716"/>
    <lineage>
        <taxon>Eukaryota</taxon>
        <taxon>Metazoa</taxon>
        <taxon>Chordata</taxon>
        <taxon>Craniata</taxon>
        <taxon>Vertebrata</taxon>
        <taxon>Euteleostomi</taxon>
        <taxon>Actinopterygii</taxon>
        <taxon>Neopterygii</taxon>
        <taxon>Teleostei</taxon>
        <taxon>Neoteleostei</taxon>
        <taxon>Acanthomorphata</taxon>
        <taxon>Eupercaria</taxon>
        <taxon>Perciformes</taxon>
        <taxon>Notothenioidei</taxon>
        <taxon>Bovichtidae</taxon>
        <taxon>Cottoperca</taxon>
    </lineage>
</organism>
<dbReference type="InterPro" id="IPR009030">
    <property type="entry name" value="Growth_fac_rcpt_cys_sf"/>
</dbReference>
<dbReference type="SUPFAM" id="SSF57184">
    <property type="entry name" value="Growth factor receptor domain"/>
    <property type="match status" value="1"/>
</dbReference>
<keyword evidence="8" id="KW-0325">Glycoprotein</keyword>
<protein>
    <recommendedName>
        <fullName evidence="2">Thrombomodulin</fullName>
    </recommendedName>
</protein>
<evidence type="ECO:0000256" key="7">
    <source>
        <dbReference type="ARBA" id="ARBA00022734"/>
    </source>
</evidence>
<evidence type="ECO:0000313" key="17">
    <source>
        <dbReference type="RefSeq" id="XP_029316984.1"/>
    </source>
</evidence>
<dbReference type="SUPFAM" id="SSF56436">
    <property type="entry name" value="C-type lectin-like"/>
    <property type="match status" value="1"/>
</dbReference>
<evidence type="ECO:0000256" key="9">
    <source>
        <dbReference type="ARBA" id="ARBA00022989"/>
    </source>
</evidence>
<evidence type="ECO:0000256" key="5">
    <source>
        <dbReference type="ARBA" id="ARBA00022692"/>
    </source>
</evidence>
<dbReference type="SMART" id="SM00034">
    <property type="entry name" value="CLECT"/>
    <property type="match status" value="1"/>
</dbReference>
<dbReference type="InterPro" id="IPR049883">
    <property type="entry name" value="NOTCH1_EGF-like"/>
</dbReference>
<dbReference type="Proteomes" id="UP000504630">
    <property type="component" value="Chromosome 22"/>
</dbReference>
<dbReference type="InterPro" id="IPR016186">
    <property type="entry name" value="C-type_lectin-like/link_sf"/>
</dbReference>
<keyword evidence="3" id="KW-0245">EGF-like domain</keyword>
<dbReference type="PANTHER" id="PTHR14789">
    <property type="entry name" value="CHONDROLECTIN VARIANT CHODLFDELTAE"/>
    <property type="match status" value="1"/>
</dbReference>
<dbReference type="SMART" id="SM00179">
    <property type="entry name" value="EGF_CA"/>
    <property type="match status" value="2"/>
</dbReference>
<dbReference type="RefSeq" id="XP_029316984.1">
    <property type="nucleotide sequence ID" value="XM_029461124.1"/>
</dbReference>
<evidence type="ECO:0000259" key="15">
    <source>
        <dbReference type="PROSITE" id="PS50041"/>
    </source>
</evidence>
<dbReference type="Gene3D" id="3.10.100.10">
    <property type="entry name" value="Mannose-Binding Protein A, subunit A"/>
    <property type="match status" value="1"/>
</dbReference>
<dbReference type="KEGG" id="cgob:115027653"/>
<evidence type="ECO:0000256" key="14">
    <source>
        <dbReference type="SAM" id="Phobius"/>
    </source>
</evidence>
<dbReference type="SMART" id="SM00181">
    <property type="entry name" value="EGF"/>
    <property type="match status" value="3"/>
</dbReference>
<gene>
    <name evidence="17" type="primary">LOC115027653</name>
</gene>
<keyword evidence="8" id="KW-0654">Proteoglycan</keyword>
<sequence>MACLQLTACVLLKVTTMTILMSVVFFLSMKTGLCIKQTGVCSPFCIGNDCITVNQDRVDFQTAEEACRDRNGELLTFRSETDESSFDILSQRLFGDFWIGLHLPAVACSNLSVPLRGYEWTSGSVHRSVFPFFSTWKDSVKVCSPRCVSLSNDQKLNERLCSDKPDGFLCRTTHKDACRAQQLSDPKVIQSSAGCSDGPCEHECTNVKGGYLCSCFRGYIPDNEDPRLCNIHCAQQKCPAICERNTNSSCFCPEGFVFSETFCEDIDECSNFGCDQECENTFGGFVCSCQEGFVLKDQVKCIKAEGGERLVVIPIAIGFVKPSTDNHTWQGASAPAGGLLWLWIFLVAAVAVFIIVIRFYVVKRQKSREQNSNQQSAAPVDNIEC</sequence>
<keyword evidence="11" id="KW-1015">Disulfide bond</keyword>
<dbReference type="AlphaFoldDB" id="A0A6J2S4R4"/>
<dbReference type="InParanoid" id="A0A6J2S4R4"/>
<keyword evidence="16" id="KW-1185">Reference proteome</keyword>
<evidence type="ECO:0000256" key="2">
    <source>
        <dbReference type="ARBA" id="ARBA00019822"/>
    </source>
</evidence>
<dbReference type="Pfam" id="PF00059">
    <property type="entry name" value="Lectin_C"/>
    <property type="match status" value="1"/>
</dbReference>
<evidence type="ECO:0000256" key="11">
    <source>
        <dbReference type="ARBA" id="ARBA00023157"/>
    </source>
</evidence>
<keyword evidence="4" id="KW-0597">Phosphoprotein</keyword>
<dbReference type="GO" id="GO:0004888">
    <property type="term" value="F:transmembrane signaling receptor activity"/>
    <property type="evidence" value="ECO:0007669"/>
    <property type="project" value="InterPro"/>
</dbReference>
<dbReference type="Pfam" id="PF09064">
    <property type="entry name" value="EGF_Tme5"/>
    <property type="match status" value="1"/>
</dbReference>
<dbReference type="PROSITE" id="PS50041">
    <property type="entry name" value="C_TYPE_LECTIN_2"/>
    <property type="match status" value="1"/>
</dbReference>
<keyword evidence="5 14" id="KW-0812">Transmembrane</keyword>
<dbReference type="InterPro" id="IPR016187">
    <property type="entry name" value="CTDL_fold"/>
</dbReference>
<dbReference type="PANTHER" id="PTHR14789:SF9">
    <property type="entry name" value="THROMBOMODULIN"/>
    <property type="match status" value="1"/>
</dbReference>
<evidence type="ECO:0000256" key="10">
    <source>
        <dbReference type="ARBA" id="ARBA00023136"/>
    </source>
</evidence>
<dbReference type="PROSITE" id="PS01186">
    <property type="entry name" value="EGF_2"/>
    <property type="match status" value="1"/>
</dbReference>
<evidence type="ECO:0000256" key="8">
    <source>
        <dbReference type="ARBA" id="ARBA00022974"/>
    </source>
</evidence>
<evidence type="ECO:0000256" key="13">
    <source>
        <dbReference type="ARBA" id="ARBA00046453"/>
    </source>
</evidence>
<keyword evidence="10 14" id="KW-0472">Membrane</keyword>
<evidence type="ECO:0000256" key="4">
    <source>
        <dbReference type="ARBA" id="ARBA00022553"/>
    </source>
</evidence>
<dbReference type="PROSITE" id="PS01187">
    <property type="entry name" value="EGF_CA"/>
    <property type="match status" value="1"/>
</dbReference>
<dbReference type="InterPro" id="IPR015149">
    <property type="entry name" value="Tme5_EGF-like"/>
</dbReference>
<dbReference type="InterPro" id="IPR000742">
    <property type="entry name" value="EGF"/>
</dbReference>
<dbReference type="InterPro" id="IPR001304">
    <property type="entry name" value="C-type_lectin-like"/>
</dbReference>
<dbReference type="Pfam" id="PF07645">
    <property type="entry name" value="EGF_CA"/>
    <property type="match status" value="2"/>
</dbReference>
<evidence type="ECO:0000256" key="1">
    <source>
        <dbReference type="ARBA" id="ARBA00004479"/>
    </source>
</evidence>
<dbReference type="Gene3D" id="2.10.25.10">
    <property type="entry name" value="Laminin"/>
    <property type="match status" value="3"/>
</dbReference>
<dbReference type="GO" id="GO:0030246">
    <property type="term" value="F:carbohydrate binding"/>
    <property type="evidence" value="ECO:0007669"/>
    <property type="project" value="UniProtKB-KW"/>
</dbReference>
<keyword evidence="7" id="KW-0430">Lectin</keyword>
<dbReference type="InterPro" id="IPR001881">
    <property type="entry name" value="EGF-like_Ca-bd_dom"/>
</dbReference>
<dbReference type="GO" id="GO:0016020">
    <property type="term" value="C:membrane"/>
    <property type="evidence" value="ECO:0007669"/>
    <property type="project" value="UniProtKB-SubCell"/>
</dbReference>
<keyword evidence="6" id="KW-0732">Signal</keyword>
<name>A0A6J2S4R4_COTGO</name>
<dbReference type="InterPro" id="IPR018097">
    <property type="entry name" value="EGF_Ca-bd_CS"/>
</dbReference>
<evidence type="ECO:0000256" key="6">
    <source>
        <dbReference type="ARBA" id="ARBA00022729"/>
    </source>
</evidence>
<evidence type="ECO:0000313" key="16">
    <source>
        <dbReference type="Proteomes" id="UP000504630"/>
    </source>
</evidence>
<keyword evidence="9 14" id="KW-1133">Transmembrane helix</keyword>
<dbReference type="OrthoDB" id="4062651at2759"/>
<proteinExistence type="predicted"/>
<dbReference type="InterPro" id="IPR051505">
    <property type="entry name" value="C-type_lectin_domain"/>
</dbReference>
<dbReference type="GeneID" id="115027653"/>
<dbReference type="GO" id="GO:0005509">
    <property type="term" value="F:calcium ion binding"/>
    <property type="evidence" value="ECO:0007669"/>
    <property type="project" value="InterPro"/>
</dbReference>
<evidence type="ECO:0000256" key="12">
    <source>
        <dbReference type="ARBA" id="ARBA00045242"/>
    </source>
</evidence>
<comment type="subcellular location">
    <subcellularLocation>
        <location evidence="1">Membrane</location>
        <topology evidence="1">Single-pass type I membrane protein</topology>
    </subcellularLocation>
</comment>
<accession>A0A6J2S4R4</accession>
<comment type="function">
    <text evidence="12">Endothelial cell receptor that plays a critical role in regulating several physiological processes including hemostasis, coagulation, fibrinolysis, inflammation, and angiogenesis. Acts as a cofactor for thrombin activation of protein C/PROC on the surface of vascular endothelial cells leading to initiation of the activated protein C anticoagulant pathway. Also accelerates the activation of the plasma carboxypeptidase B2/CPB2, which catalyzes removal of C-terminal basic amino acids from its substrates including kinins or anaphylatoxins leading to fibrinolysis inhibition. Plays critical protective roles in changing the cleavage specificity of protease-activated receptor 1/PAR1, inhibiting endothelial cell permeability and inflammation. Suppresses inflammation distinctly from its anticoagulant cofactor activity by sequestering HMGB1 thereby preventing it from engaging cellular receptors such as RAGE and contributing to the inflammatory response.</text>
</comment>
<feature type="transmembrane region" description="Helical" evidence="14">
    <location>
        <begin position="340"/>
        <end position="361"/>
    </location>
</feature>